<dbReference type="PANTHER" id="PTHR24238">
    <property type="entry name" value="G-PROTEIN COUPLED RECEPTOR"/>
    <property type="match status" value="1"/>
</dbReference>
<evidence type="ECO:0000313" key="12">
    <source>
        <dbReference type="Proteomes" id="UP001642540"/>
    </source>
</evidence>
<evidence type="ECO:0000256" key="4">
    <source>
        <dbReference type="ARBA" id="ARBA00022989"/>
    </source>
</evidence>
<feature type="transmembrane region" description="Helical" evidence="9">
    <location>
        <begin position="81"/>
        <end position="102"/>
    </location>
</feature>
<keyword evidence="6 9" id="KW-0472">Membrane</keyword>
<evidence type="ECO:0000313" key="11">
    <source>
        <dbReference type="EMBL" id="CAL8137592.1"/>
    </source>
</evidence>
<sequence length="469" mass="54163">MSYTIGDSGGRDDEGNYFPHNLIKANFTIADINEEDRLNEKKRAFEVVVFILVSFLGFIMNLRVLFIVTDTPRRKLRHVNILVAHLSFVTLFMMIISLLYVVDRFKVMKISGPGICEIFSFIRNAVWGAFPLNIVGIIYERVRTINIALGKFLVYRTLYYTWIAALVGSIPSYFSAEYYIDPATGVGRCKQIAIIDRFEATLIYELARFMAFHFLVAVYMGYGDSCQIIEYFVFSFSEIIHKKPIPNERMRQKVQRIRFIYLNSIIFIVLWVPIGFLLFFYKVLSRIGLTDFSGIGILKSMAHLQYFYSIFNPVIYLYLSENISTLNIFCCCFNFRRHVRNGVIESSLNKSNIQTKRISYKKQKSNIEAEGIEDVTKDKSSGEKNEKYERIPNKIHSTHNIEDHTFGTSEMSRISTVMASTDSSDDSIVEHKVSVVHLVPEAASHSKNQQELDVDEFLKNFKMNVEILI</sequence>
<dbReference type="PANTHER" id="PTHR24238:SF57">
    <property type="entry name" value="G-PROTEIN COUPLED RECEPTOR 83"/>
    <property type="match status" value="1"/>
</dbReference>
<evidence type="ECO:0000256" key="9">
    <source>
        <dbReference type="SAM" id="Phobius"/>
    </source>
</evidence>
<evidence type="ECO:0000256" key="1">
    <source>
        <dbReference type="ARBA" id="ARBA00004141"/>
    </source>
</evidence>
<protein>
    <recommendedName>
        <fullName evidence="10">G-protein coupled receptors family 1 profile domain-containing protein</fullName>
    </recommendedName>
</protein>
<comment type="caution">
    <text evidence="11">The sequence shown here is derived from an EMBL/GenBank/DDBJ whole genome shotgun (WGS) entry which is preliminary data.</text>
</comment>
<keyword evidence="4 9" id="KW-1133">Transmembrane helix</keyword>
<keyword evidence="8" id="KW-0807">Transducer</keyword>
<feature type="transmembrane region" description="Helical" evidence="9">
    <location>
        <begin position="47"/>
        <end position="69"/>
    </location>
</feature>
<dbReference type="SUPFAM" id="SSF81321">
    <property type="entry name" value="Family A G protein-coupled receptor-like"/>
    <property type="match status" value="1"/>
</dbReference>
<feature type="transmembrane region" description="Helical" evidence="9">
    <location>
        <begin position="301"/>
        <end position="319"/>
    </location>
</feature>
<proteinExistence type="inferred from homology"/>
<keyword evidence="12" id="KW-1185">Reference proteome</keyword>
<keyword evidence="3 9" id="KW-0812">Transmembrane</keyword>
<dbReference type="EMBL" id="CAXLJM020000118">
    <property type="protein sequence ID" value="CAL8137592.1"/>
    <property type="molecule type" value="Genomic_DNA"/>
</dbReference>
<gene>
    <name evidence="11" type="ORF">ODALV1_LOCUS26989</name>
</gene>
<dbReference type="CDD" id="cd00637">
    <property type="entry name" value="7tm_classA_rhodopsin-like"/>
    <property type="match status" value="1"/>
</dbReference>
<reference evidence="11 12" key="1">
    <citation type="submission" date="2024-08" db="EMBL/GenBank/DDBJ databases">
        <authorList>
            <person name="Cucini C."/>
            <person name="Frati F."/>
        </authorList>
    </citation>
    <scope>NUCLEOTIDE SEQUENCE [LARGE SCALE GENOMIC DNA]</scope>
</reference>
<feature type="transmembrane region" description="Helical" evidence="9">
    <location>
        <begin position="259"/>
        <end position="281"/>
    </location>
</feature>
<evidence type="ECO:0000256" key="6">
    <source>
        <dbReference type="ARBA" id="ARBA00023136"/>
    </source>
</evidence>
<dbReference type="Gene3D" id="1.20.1070.10">
    <property type="entry name" value="Rhodopsin 7-helix transmembrane proteins"/>
    <property type="match status" value="1"/>
</dbReference>
<evidence type="ECO:0000256" key="5">
    <source>
        <dbReference type="ARBA" id="ARBA00023040"/>
    </source>
</evidence>
<dbReference type="PROSITE" id="PS50262">
    <property type="entry name" value="G_PROTEIN_RECEP_F1_2"/>
    <property type="match status" value="1"/>
</dbReference>
<evidence type="ECO:0000256" key="7">
    <source>
        <dbReference type="ARBA" id="ARBA00023170"/>
    </source>
</evidence>
<accession>A0ABP1RWH1</accession>
<evidence type="ECO:0000256" key="3">
    <source>
        <dbReference type="ARBA" id="ARBA00022692"/>
    </source>
</evidence>
<dbReference type="InterPro" id="IPR000276">
    <property type="entry name" value="GPCR_Rhodpsn"/>
</dbReference>
<feature type="domain" description="G-protein coupled receptors family 1 profile" evidence="10">
    <location>
        <begin position="60"/>
        <end position="316"/>
    </location>
</feature>
<evidence type="ECO:0000259" key="10">
    <source>
        <dbReference type="PROSITE" id="PS50262"/>
    </source>
</evidence>
<comment type="subcellular location">
    <subcellularLocation>
        <location evidence="1">Membrane</location>
        <topology evidence="1">Multi-pass membrane protein</topology>
    </subcellularLocation>
</comment>
<dbReference type="Proteomes" id="UP001642540">
    <property type="component" value="Unassembled WGS sequence"/>
</dbReference>
<dbReference type="PRINTS" id="PR00237">
    <property type="entry name" value="GPCRRHODOPSN"/>
</dbReference>
<keyword evidence="7" id="KW-0675">Receptor</keyword>
<feature type="transmembrane region" description="Helical" evidence="9">
    <location>
        <begin position="159"/>
        <end position="180"/>
    </location>
</feature>
<dbReference type="InterPro" id="IPR017452">
    <property type="entry name" value="GPCR_Rhodpsn_7TM"/>
</dbReference>
<keyword evidence="5" id="KW-0297">G-protein coupled receptor</keyword>
<feature type="transmembrane region" description="Helical" evidence="9">
    <location>
        <begin position="114"/>
        <end position="139"/>
    </location>
</feature>
<comment type="similarity">
    <text evidence="2">Belongs to the G-protein coupled receptor 1 family.</text>
</comment>
<evidence type="ECO:0000256" key="2">
    <source>
        <dbReference type="ARBA" id="ARBA00010663"/>
    </source>
</evidence>
<evidence type="ECO:0000256" key="8">
    <source>
        <dbReference type="ARBA" id="ARBA00023224"/>
    </source>
</evidence>
<name>A0ABP1RWH1_9HEXA</name>
<organism evidence="11 12">
    <name type="scientific">Orchesella dallaii</name>
    <dbReference type="NCBI Taxonomy" id="48710"/>
    <lineage>
        <taxon>Eukaryota</taxon>
        <taxon>Metazoa</taxon>
        <taxon>Ecdysozoa</taxon>
        <taxon>Arthropoda</taxon>
        <taxon>Hexapoda</taxon>
        <taxon>Collembola</taxon>
        <taxon>Entomobryomorpha</taxon>
        <taxon>Entomobryoidea</taxon>
        <taxon>Orchesellidae</taxon>
        <taxon>Orchesellinae</taxon>
        <taxon>Orchesella</taxon>
    </lineage>
</organism>